<evidence type="ECO:0000313" key="10">
    <source>
        <dbReference type="EMBL" id="KHJ30882.1"/>
    </source>
</evidence>
<evidence type="ECO:0000259" key="8">
    <source>
        <dbReference type="PROSITE" id="PS51192"/>
    </source>
</evidence>
<evidence type="ECO:0000256" key="1">
    <source>
        <dbReference type="ARBA" id="ARBA00012552"/>
    </source>
</evidence>
<dbReference type="SMART" id="SM00490">
    <property type="entry name" value="HELICc"/>
    <property type="match status" value="1"/>
</dbReference>
<dbReference type="InterPro" id="IPR048333">
    <property type="entry name" value="HA2_WH"/>
</dbReference>
<evidence type="ECO:0000256" key="4">
    <source>
        <dbReference type="ARBA" id="ARBA00022806"/>
    </source>
</evidence>
<dbReference type="Pfam" id="PF07717">
    <property type="entry name" value="OB_NTP_bind"/>
    <property type="match status" value="1"/>
</dbReference>
<keyword evidence="5" id="KW-0067">ATP-binding</keyword>
<organism evidence="10 11">
    <name type="scientific">Uncinula necator</name>
    <name type="common">Grape powdery mildew</name>
    <dbReference type="NCBI Taxonomy" id="52586"/>
    <lineage>
        <taxon>Eukaryota</taxon>
        <taxon>Fungi</taxon>
        <taxon>Dikarya</taxon>
        <taxon>Ascomycota</taxon>
        <taxon>Pezizomycotina</taxon>
        <taxon>Leotiomycetes</taxon>
        <taxon>Erysiphales</taxon>
        <taxon>Erysiphaceae</taxon>
        <taxon>Erysiphe</taxon>
    </lineage>
</organism>
<dbReference type="PANTHER" id="PTHR18934:SF118">
    <property type="entry name" value="ATP-DEPENDENT RNA HELICASE DHX33"/>
    <property type="match status" value="1"/>
</dbReference>
<dbReference type="PROSITE" id="PS51194">
    <property type="entry name" value="HELICASE_CTER"/>
    <property type="match status" value="1"/>
</dbReference>
<dbReference type="InterPro" id="IPR007502">
    <property type="entry name" value="Helicase-assoc_dom"/>
</dbReference>
<feature type="compositionally biased region" description="Basic and acidic residues" evidence="7">
    <location>
        <begin position="358"/>
        <end position="374"/>
    </location>
</feature>
<evidence type="ECO:0000256" key="2">
    <source>
        <dbReference type="ARBA" id="ARBA00022741"/>
    </source>
</evidence>
<evidence type="ECO:0000256" key="5">
    <source>
        <dbReference type="ARBA" id="ARBA00022840"/>
    </source>
</evidence>
<comment type="catalytic activity">
    <reaction evidence="6">
        <text>ATP + H2O = ADP + phosphate + H(+)</text>
        <dbReference type="Rhea" id="RHEA:13065"/>
        <dbReference type="ChEBI" id="CHEBI:15377"/>
        <dbReference type="ChEBI" id="CHEBI:15378"/>
        <dbReference type="ChEBI" id="CHEBI:30616"/>
        <dbReference type="ChEBI" id="CHEBI:43474"/>
        <dbReference type="ChEBI" id="CHEBI:456216"/>
        <dbReference type="EC" id="3.6.4.13"/>
    </reaction>
</comment>
<name>A0A0B1NX01_UNCNE</name>
<dbReference type="GO" id="GO:0003725">
    <property type="term" value="F:double-stranded RNA binding"/>
    <property type="evidence" value="ECO:0007669"/>
    <property type="project" value="TreeGrafter"/>
</dbReference>
<protein>
    <recommendedName>
        <fullName evidence="1">RNA helicase</fullName>
        <ecNumber evidence="1">3.6.4.13</ecNumber>
    </recommendedName>
</protein>
<dbReference type="FunFam" id="3.40.50.300:FF:000145">
    <property type="entry name" value="probable ATP-dependent RNA helicase DHX40"/>
    <property type="match status" value="1"/>
</dbReference>
<dbReference type="PANTHER" id="PTHR18934">
    <property type="entry name" value="ATP-DEPENDENT RNA HELICASE"/>
    <property type="match status" value="1"/>
</dbReference>
<feature type="domain" description="Helicase C-terminal" evidence="9">
    <location>
        <begin position="453"/>
        <end position="630"/>
    </location>
</feature>
<dbReference type="GO" id="GO:0005524">
    <property type="term" value="F:ATP binding"/>
    <property type="evidence" value="ECO:0007669"/>
    <property type="project" value="UniProtKB-KW"/>
</dbReference>
<dbReference type="Pfam" id="PF21010">
    <property type="entry name" value="HA2_C"/>
    <property type="match status" value="1"/>
</dbReference>
<dbReference type="OMA" id="RFANFFA"/>
<dbReference type="STRING" id="52586.A0A0B1NX01"/>
<dbReference type="InterPro" id="IPR011545">
    <property type="entry name" value="DEAD/DEAH_box_helicase_dom"/>
</dbReference>
<dbReference type="CDD" id="cd17917">
    <property type="entry name" value="DEXHc_RHA-like"/>
    <property type="match status" value="1"/>
</dbReference>
<dbReference type="AlphaFoldDB" id="A0A0B1NX01"/>
<dbReference type="Pfam" id="PF00271">
    <property type="entry name" value="Helicase_C"/>
    <property type="match status" value="1"/>
</dbReference>
<feature type="region of interest" description="Disordered" evidence="7">
    <location>
        <begin position="344"/>
        <end position="376"/>
    </location>
</feature>
<dbReference type="Gene3D" id="3.40.50.300">
    <property type="entry name" value="P-loop containing nucleotide triphosphate hydrolases"/>
    <property type="match status" value="2"/>
</dbReference>
<dbReference type="GO" id="GO:0005730">
    <property type="term" value="C:nucleolus"/>
    <property type="evidence" value="ECO:0007669"/>
    <property type="project" value="TreeGrafter"/>
</dbReference>
<feature type="domain" description="Helicase ATP-binding" evidence="8">
    <location>
        <begin position="152"/>
        <end position="346"/>
    </location>
</feature>
<dbReference type="GO" id="GO:0045943">
    <property type="term" value="P:positive regulation of transcription by RNA polymerase I"/>
    <property type="evidence" value="ECO:0007669"/>
    <property type="project" value="TreeGrafter"/>
</dbReference>
<dbReference type="InterPro" id="IPR027417">
    <property type="entry name" value="P-loop_NTPase"/>
</dbReference>
<gene>
    <name evidence="10" type="ORF">EV44_g5961</name>
</gene>
<dbReference type="GO" id="GO:0016787">
    <property type="term" value="F:hydrolase activity"/>
    <property type="evidence" value="ECO:0007669"/>
    <property type="project" value="UniProtKB-KW"/>
</dbReference>
<accession>A0A0B1NX01</accession>
<keyword evidence="4 10" id="KW-0347">Helicase</keyword>
<dbReference type="SMART" id="SM00847">
    <property type="entry name" value="HA2"/>
    <property type="match status" value="1"/>
</dbReference>
<dbReference type="InterPro" id="IPR011709">
    <property type="entry name" value="DEAD-box_helicase_OB_fold"/>
</dbReference>
<dbReference type="Proteomes" id="UP000030854">
    <property type="component" value="Unassembled WGS sequence"/>
</dbReference>
<keyword evidence="11" id="KW-1185">Reference proteome</keyword>
<evidence type="ECO:0000313" key="11">
    <source>
        <dbReference type="Proteomes" id="UP000030854"/>
    </source>
</evidence>
<dbReference type="GO" id="GO:1990904">
    <property type="term" value="C:ribonucleoprotein complex"/>
    <property type="evidence" value="ECO:0007669"/>
    <property type="project" value="UniProtKB-ARBA"/>
</dbReference>
<keyword evidence="3" id="KW-0378">Hydrolase</keyword>
<dbReference type="GO" id="GO:0003724">
    <property type="term" value="F:RNA helicase activity"/>
    <property type="evidence" value="ECO:0007669"/>
    <property type="project" value="UniProtKB-EC"/>
</dbReference>
<sequence>MKKKHRTRLDLTQESDITHSVSVSVNSEYLEDTAVTATPNPDVCKQAIGIKRLRGGHEKPIPKAQLKSNSKCEVIPINTSTEPIISRNDDLLLNPRKFCRKKSESVSLNLVSKSAKYLLDQKEDSYRNQDGLIDVQKNRTRLPIWSKRSEICNSLQENDILLLKGDTGSGKSTQVPQFLCSQTWCKPRKVKIKINQQISNTRTVGGIIAVTQPRRVAAITLAHRVAHEMGSTLERNKHKSAGLVGYSVRFDKYIPAGMKIKFVTEGTLLQEMLQDPNLKQYSAIIVDEIHERSVDVDLIVGFLKGIVHGDKNGRGGVPLKVVIMSATLDLKEIEIFFASSKLHKTNEPGSEDSIIVRTRNDSDGKENPQFDDSKQVSVPFSKDLSNLDTAVVSESKTCDSNKKSSSGNNVKKSHDLKDLSDENGISIILVGGRQYKVDIVHEAKPTADYLVRTLQVIMDLHVKEPLPGDILVFLTGQEEIESLQTELENYSQQLVKTLPRMKIIPLHGSLSAQAQQEGFKKTKEKFTRKIVLATNIAETSVTVPGVRYVVDCGKSKVKQYRPRLGLESLLIKPISKVSAIQRAGRAGREAEGKCFRLYTEEDFNKLDENEVPEILRCDIVEAVLKMKARGIQDILAFPLMDKPNLLAIEKALIRLHLIGALDNNGDLTEIGGKIARLPLPASYGRVLTAMENKEETLILYIIDIIASLTTDTEVFIQPKTEEERESMEEFRKDIYHRQGDILTLLQTIQRYAAEETDRSEWCRKRLISIRAMKMAMQIRKQLRLICRSMNLLKAIPPPDPQPMIPISLEFAEIILKSFLIAFATNTALMAPNGNYITTEGKHIITIHPSSVLYGKKLEAIMFLEHVFTAKSYARRVSAIEAPWIVQALKM</sequence>
<evidence type="ECO:0000256" key="3">
    <source>
        <dbReference type="ARBA" id="ARBA00022801"/>
    </source>
</evidence>
<dbReference type="Gene3D" id="1.20.120.1080">
    <property type="match status" value="1"/>
</dbReference>
<dbReference type="EC" id="3.6.4.13" evidence="1"/>
<dbReference type="PROSITE" id="PS00690">
    <property type="entry name" value="DEAH_ATP_HELICASE"/>
    <property type="match status" value="1"/>
</dbReference>
<dbReference type="Pfam" id="PF04408">
    <property type="entry name" value="WHD_HA2"/>
    <property type="match status" value="1"/>
</dbReference>
<dbReference type="EMBL" id="JNVN01003490">
    <property type="protein sequence ID" value="KHJ30882.1"/>
    <property type="molecule type" value="Genomic_DNA"/>
</dbReference>
<proteinExistence type="predicted"/>
<evidence type="ECO:0000259" key="9">
    <source>
        <dbReference type="PROSITE" id="PS51194"/>
    </source>
</evidence>
<dbReference type="InterPro" id="IPR002464">
    <property type="entry name" value="DNA/RNA_helicase_DEAH_CS"/>
</dbReference>
<evidence type="ECO:0000256" key="6">
    <source>
        <dbReference type="ARBA" id="ARBA00047984"/>
    </source>
</evidence>
<dbReference type="CDD" id="cd18791">
    <property type="entry name" value="SF2_C_RHA"/>
    <property type="match status" value="1"/>
</dbReference>
<reference evidence="10 11" key="1">
    <citation type="journal article" date="2014" name="BMC Genomics">
        <title>Adaptive genomic structural variation in the grape powdery mildew pathogen, Erysiphe necator.</title>
        <authorList>
            <person name="Jones L."/>
            <person name="Riaz S."/>
            <person name="Morales-Cruz A."/>
            <person name="Amrine K.C."/>
            <person name="McGuire B."/>
            <person name="Gubler W.D."/>
            <person name="Walker M.A."/>
            <person name="Cantu D."/>
        </authorList>
    </citation>
    <scope>NUCLEOTIDE SEQUENCE [LARGE SCALE GENOMIC DNA]</scope>
    <source>
        <strain evidence="11">c</strain>
    </source>
</reference>
<dbReference type="HOGENOM" id="CLU_001832_5_11_1"/>
<dbReference type="InterPro" id="IPR001650">
    <property type="entry name" value="Helicase_C-like"/>
</dbReference>
<dbReference type="SUPFAM" id="SSF52540">
    <property type="entry name" value="P-loop containing nucleoside triphosphate hydrolases"/>
    <property type="match status" value="1"/>
</dbReference>
<comment type="caution">
    <text evidence="10">The sequence shown here is derived from an EMBL/GenBank/DDBJ whole genome shotgun (WGS) entry which is preliminary data.</text>
</comment>
<feature type="region of interest" description="Disordered" evidence="7">
    <location>
        <begin position="395"/>
        <end position="416"/>
    </location>
</feature>
<dbReference type="SMART" id="SM00487">
    <property type="entry name" value="DEXDc"/>
    <property type="match status" value="1"/>
</dbReference>
<dbReference type="Pfam" id="PF00270">
    <property type="entry name" value="DEAD"/>
    <property type="match status" value="1"/>
</dbReference>
<evidence type="ECO:0000256" key="7">
    <source>
        <dbReference type="SAM" id="MobiDB-lite"/>
    </source>
</evidence>
<keyword evidence="2" id="KW-0547">Nucleotide-binding</keyword>
<dbReference type="PROSITE" id="PS51192">
    <property type="entry name" value="HELICASE_ATP_BIND_1"/>
    <property type="match status" value="1"/>
</dbReference>
<dbReference type="InterPro" id="IPR014001">
    <property type="entry name" value="Helicase_ATP-bd"/>
</dbReference>